<protein>
    <recommendedName>
        <fullName evidence="22">Yippee domain-containing protein</fullName>
    </recommendedName>
</protein>
<dbReference type="Proteomes" id="UP000460718">
    <property type="component" value="Unassembled WGS sequence"/>
</dbReference>
<dbReference type="Proteomes" id="UP000441208">
    <property type="component" value="Unassembled WGS sequence"/>
</dbReference>
<evidence type="ECO:0000313" key="13">
    <source>
        <dbReference type="Proteomes" id="UP000433483"/>
    </source>
</evidence>
<evidence type="ECO:0000313" key="12">
    <source>
        <dbReference type="Proteomes" id="UP000429523"/>
    </source>
</evidence>
<evidence type="ECO:0000313" key="5">
    <source>
        <dbReference type="EMBL" id="KAE9132624.1"/>
    </source>
</evidence>
<dbReference type="EMBL" id="QXGD01000275">
    <property type="protein sequence ID" value="KAE9245064.1"/>
    <property type="molecule type" value="Genomic_DNA"/>
</dbReference>
<evidence type="ECO:0000313" key="17">
    <source>
        <dbReference type="Proteomes" id="UP000441208"/>
    </source>
</evidence>
<evidence type="ECO:0008006" key="22">
    <source>
        <dbReference type="Google" id="ProtNLM"/>
    </source>
</evidence>
<dbReference type="Proteomes" id="UP000429523">
    <property type="component" value="Unassembled WGS sequence"/>
</dbReference>
<dbReference type="Proteomes" id="UP000440732">
    <property type="component" value="Unassembled WGS sequence"/>
</dbReference>
<evidence type="ECO:0000256" key="1">
    <source>
        <dbReference type="SAM" id="SignalP"/>
    </source>
</evidence>
<proteinExistence type="predicted"/>
<dbReference type="EMBL" id="QXGF01000097">
    <property type="protein sequence ID" value="KAE8946974.1"/>
    <property type="molecule type" value="Genomic_DNA"/>
</dbReference>
<dbReference type="Proteomes" id="UP000437068">
    <property type="component" value="Unassembled WGS sequence"/>
</dbReference>
<evidence type="ECO:0000313" key="11">
    <source>
        <dbReference type="EMBL" id="KAE9350789.1"/>
    </source>
</evidence>
<evidence type="ECO:0000313" key="6">
    <source>
        <dbReference type="EMBL" id="KAE9149588.1"/>
    </source>
</evidence>
<sequence>MFPTNRTIGCFCSCLCLWLSRVDQGISNLFKFNLKSGCPMLHCKLCENIVGNNKSVKEMGASESNWQKKLRLALNKLSLIFTG</sequence>
<keyword evidence="13" id="KW-1185">Reference proteome</keyword>
<evidence type="ECO:0000313" key="7">
    <source>
        <dbReference type="EMBL" id="KAE9222761.1"/>
    </source>
</evidence>
<evidence type="ECO:0000313" key="3">
    <source>
        <dbReference type="EMBL" id="KAE9019865.1"/>
    </source>
</evidence>
<dbReference type="Proteomes" id="UP000488956">
    <property type="component" value="Unassembled WGS sequence"/>
</dbReference>
<accession>A0A6A3FLP3</accession>
<name>A0A6A3FLP3_9STRA</name>
<evidence type="ECO:0000313" key="19">
    <source>
        <dbReference type="Proteomes" id="UP000476176"/>
    </source>
</evidence>
<comment type="caution">
    <text evidence="2">The sequence shown here is derived from an EMBL/GenBank/DDBJ whole genome shotgun (WGS) entry which is preliminary data.</text>
</comment>
<dbReference type="Proteomes" id="UP000486351">
    <property type="component" value="Unassembled WGS sequence"/>
</dbReference>
<dbReference type="EMBL" id="QXGE01000221">
    <property type="protein sequence ID" value="KAE9319645.1"/>
    <property type="molecule type" value="Genomic_DNA"/>
</dbReference>
<dbReference type="Proteomes" id="UP000476176">
    <property type="component" value="Unassembled WGS sequence"/>
</dbReference>
<evidence type="ECO:0000313" key="18">
    <source>
        <dbReference type="Proteomes" id="UP000460718"/>
    </source>
</evidence>
<evidence type="ECO:0000313" key="4">
    <source>
        <dbReference type="EMBL" id="KAE9124287.1"/>
    </source>
</evidence>
<evidence type="ECO:0000313" key="10">
    <source>
        <dbReference type="EMBL" id="KAE9319645.1"/>
    </source>
</evidence>
<dbReference type="Proteomes" id="UP000433483">
    <property type="component" value="Unassembled WGS sequence"/>
</dbReference>
<dbReference type="EMBL" id="QXFX01000093">
    <property type="protein sequence ID" value="KAE9132624.1"/>
    <property type="molecule type" value="Genomic_DNA"/>
</dbReference>
<dbReference type="EMBL" id="QXGB01000247">
    <property type="protein sequence ID" value="KAE9222761.1"/>
    <property type="molecule type" value="Genomic_DNA"/>
</dbReference>
<reference evidence="12 13" key="1">
    <citation type="submission" date="2018-08" db="EMBL/GenBank/DDBJ databases">
        <title>Genomic investigation of the strawberry pathogen Phytophthora fragariae indicates pathogenicity is determined by transcriptional variation in three key races.</title>
        <authorList>
            <person name="Adams T.M."/>
            <person name="Armitage A.D."/>
            <person name="Sobczyk M.K."/>
            <person name="Bates H.J."/>
            <person name="Dunwell J.M."/>
            <person name="Nellist C.F."/>
            <person name="Harrison R.J."/>
        </authorList>
    </citation>
    <scope>NUCLEOTIDE SEQUENCE [LARGE SCALE GENOMIC DNA]</scope>
    <source>
        <strain evidence="10 14">A4</strain>
        <strain evidence="9 15">BC-1</strain>
        <strain evidence="8 19">BC-23</strain>
        <strain evidence="7 13">NOV-27</strain>
        <strain evidence="6 16">NOV-5</strain>
        <strain evidence="4 17">NOV-71</strain>
        <strain evidence="11 20">NOV-77</strain>
        <strain evidence="2 12">NOV-9</strain>
        <strain evidence="5 21">ONT-3</strain>
        <strain evidence="3 18">SCRP245</strain>
    </source>
</reference>
<evidence type="ECO:0000313" key="8">
    <source>
        <dbReference type="EMBL" id="KAE9244888.1"/>
    </source>
</evidence>
<dbReference type="EMBL" id="QXFY01000244">
    <property type="protein sequence ID" value="KAE9350789.1"/>
    <property type="molecule type" value="Genomic_DNA"/>
</dbReference>
<evidence type="ECO:0000313" key="21">
    <source>
        <dbReference type="Proteomes" id="UP000488956"/>
    </source>
</evidence>
<evidence type="ECO:0000313" key="16">
    <source>
        <dbReference type="Proteomes" id="UP000440732"/>
    </source>
</evidence>
<feature type="signal peptide" evidence="1">
    <location>
        <begin position="1"/>
        <end position="25"/>
    </location>
</feature>
<evidence type="ECO:0000313" key="2">
    <source>
        <dbReference type="EMBL" id="KAE8946974.1"/>
    </source>
</evidence>
<evidence type="ECO:0000313" key="15">
    <source>
        <dbReference type="Proteomes" id="UP000440367"/>
    </source>
</evidence>
<dbReference type="EMBL" id="QXFZ01000259">
    <property type="protein sequence ID" value="KAE9124287.1"/>
    <property type="molecule type" value="Genomic_DNA"/>
</dbReference>
<gene>
    <name evidence="10" type="ORF">PF001_g5796</name>
    <name evidence="9" type="ORF">PF002_g7444</name>
    <name evidence="8" type="ORF">PF004_g5491</name>
    <name evidence="7" type="ORF">PF005_g6570</name>
    <name evidence="6" type="ORF">PF006_g5943</name>
    <name evidence="4" type="ORF">PF007_g6779</name>
    <name evidence="11" type="ORF">PF008_g6269</name>
    <name evidence="2" type="ORF">PF009_g3413</name>
    <name evidence="5" type="ORF">PF010_g3115</name>
    <name evidence="3" type="ORF">PF011_g5651</name>
</gene>
<dbReference type="EMBL" id="QXGC01000206">
    <property type="protein sequence ID" value="KAE9244888.1"/>
    <property type="molecule type" value="Genomic_DNA"/>
</dbReference>
<evidence type="ECO:0000313" key="9">
    <source>
        <dbReference type="EMBL" id="KAE9245064.1"/>
    </source>
</evidence>
<organism evidence="2 12">
    <name type="scientific">Phytophthora fragariae</name>
    <dbReference type="NCBI Taxonomy" id="53985"/>
    <lineage>
        <taxon>Eukaryota</taxon>
        <taxon>Sar</taxon>
        <taxon>Stramenopiles</taxon>
        <taxon>Oomycota</taxon>
        <taxon>Peronosporomycetes</taxon>
        <taxon>Peronosporales</taxon>
        <taxon>Peronosporaceae</taxon>
        <taxon>Phytophthora</taxon>
    </lineage>
</organism>
<dbReference type="AlphaFoldDB" id="A0A6A3FLP3"/>
<dbReference type="Proteomes" id="UP000440367">
    <property type="component" value="Unassembled WGS sequence"/>
</dbReference>
<evidence type="ECO:0000313" key="20">
    <source>
        <dbReference type="Proteomes" id="UP000486351"/>
    </source>
</evidence>
<feature type="chain" id="PRO_5036163827" description="Yippee domain-containing protein" evidence="1">
    <location>
        <begin position="26"/>
        <end position="83"/>
    </location>
</feature>
<dbReference type="OrthoDB" id="10278272at2759"/>
<dbReference type="EMBL" id="QXFW01000226">
    <property type="protein sequence ID" value="KAE9019865.1"/>
    <property type="molecule type" value="Genomic_DNA"/>
</dbReference>
<dbReference type="EMBL" id="QXGA01000231">
    <property type="protein sequence ID" value="KAE9149588.1"/>
    <property type="molecule type" value="Genomic_DNA"/>
</dbReference>
<evidence type="ECO:0000313" key="14">
    <source>
        <dbReference type="Proteomes" id="UP000437068"/>
    </source>
</evidence>
<keyword evidence="1" id="KW-0732">Signal</keyword>